<comment type="caution">
    <text evidence="2">The sequence shown here is derived from an EMBL/GenBank/DDBJ whole genome shotgun (WGS) entry which is preliminary data.</text>
</comment>
<feature type="transmembrane region" description="Helical" evidence="1">
    <location>
        <begin position="57"/>
        <end position="75"/>
    </location>
</feature>
<gene>
    <name evidence="2" type="ORF">AB996_1189</name>
</gene>
<reference evidence="2 3" key="1">
    <citation type="submission" date="2015-08" db="EMBL/GenBank/DDBJ databases">
        <title>Draft Genome Sequences of 11 Lactococcus lactis subspecies cremoris strains.</title>
        <authorList>
            <person name="Wels M."/>
            <person name="Backus L."/>
            <person name="Boekhorst J."/>
            <person name="Dijkstra A."/>
            <person name="Beerthuizen M."/>
            <person name="Siezen R."/>
            <person name="Bachmann H."/>
            <person name="Van Hijum S."/>
        </authorList>
    </citation>
    <scope>NUCLEOTIDE SEQUENCE [LARGE SCALE GENOMIC DNA]</scope>
    <source>
        <strain evidence="2 3">KW10</strain>
    </source>
</reference>
<keyword evidence="1" id="KW-1133">Transmembrane helix</keyword>
<organism evidence="2 3">
    <name type="scientific">Lactococcus lactis subsp. cremoris</name>
    <name type="common">Streptococcus cremoris</name>
    <dbReference type="NCBI Taxonomy" id="1359"/>
    <lineage>
        <taxon>Bacteria</taxon>
        <taxon>Bacillati</taxon>
        <taxon>Bacillota</taxon>
        <taxon>Bacilli</taxon>
        <taxon>Lactobacillales</taxon>
        <taxon>Streptococcaceae</taxon>
        <taxon>Lactococcus</taxon>
    </lineage>
</organism>
<sequence>MKFWEQTDERSVITIAFAKIHPILYWSLKFFTVLAVIISILMTPVINLGLGNLFDDWWAKLFGLIALFVAIWQFFKYKSDDFYSYFLKILPTKFSKQKVLILDDFDRIKKEKQEKLYQLFNIIKGQMPIVFVGDFKKISKSEGAYLRKIIDKRVDLPISINPINIWEEYFSQLSMSLNVELSQSFKQLFIEETRNLRGRTQFNMLVNQEFFERNKKGRVQVEQQLLIIYISWFYPELLQGLHEGKQIRHPKSEDKKRLTTLLFPY</sequence>
<dbReference type="Gene3D" id="3.40.50.300">
    <property type="entry name" value="P-loop containing nucleotide triphosphate hydrolases"/>
    <property type="match status" value="1"/>
</dbReference>
<keyword evidence="1" id="KW-0472">Membrane</keyword>
<keyword evidence="1" id="KW-0812">Transmembrane</keyword>
<proteinExistence type="predicted"/>
<evidence type="ECO:0000256" key="1">
    <source>
        <dbReference type="SAM" id="Phobius"/>
    </source>
</evidence>
<dbReference type="AlphaFoldDB" id="A0A166JM92"/>
<dbReference type="InterPro" id="IPR027417">
    <property type="entry name" value="P-loop_NTPase"/>
</dbReference>
<evidence type="ECO:0000313" key="2">
    <source>
        <dbReference type="EMBL" id="KZK06413.1"/>
    </source>
</evidence>
<protein>
    <recommendedName>
        <fullName evidence="4">KAP NTPase domain-containing protein</fullName>
    </recommendedName>
</protein>
<dbReference type="Proteomes" id="UP000076519">
    <property type="component" value="Unassembled WGS sequence"/>
</dbReference>
<feature type="transmembrane region" description="Helical" evidence="1">
    <location>
        <begin position="23"/>
        <end position="45"/>
    </location>
</feature>
<evidence type="ECO:0008006" key="4">
    <source>
        <dbReference type="Google" id="ProtNLM"/>
    </source>
</evidence>
<dbReference type="EMBL" id="LIYF01000020">
    <property type="protein sequence ID" value="KZK06413.1"/>
    <property type="molecule type" value="Genomic_DNA"/>
</dbReference>
<evidence type="ECO:0000313" key="3">
    <source>
        <dbReference type="Proteomes" id="UP000076519"/>
    </source>
</evidence>
<accession>A0A166JM92</accession>
<name>A0A166JM92_LACLC</name>
<dbReference type="SUPFAM" id="SSF52540">
    <property type="entry name" value="P-loop containing nucleoside triphosphate hydrolases"/>
    <property type="match status" value="1"/>
</dbReference>
<dbReference type="PATRIC" id="fig|1359.32.peg.1356"/>